<gene>
    <name evidence="1" type="ORF">pFRL6_363c</name>
</gene>
<dbReference type="AlphaFoldDB" id="V9Z4Q5"/>
<dbReference type="EMBL" id="KF602051">
    <property type="protein sequence ID" value="AHE40450.1"/>
    <property type="molecule type" value="Genomic_DNA"/>
</dbReference>
<geneLocation type="plasmid" evidence="1">
    <name>pFRL6</name>
</geneLocation>
<protein>
    <submittedName>
        <fullName evidence="1">Uncharacterized protein</fullName>
    </submittedName>
</protein>
<proteinExistence type="predicted"/>
<accession>V9Z4Q5</accession>
<evidence type="ECO:0000313" key="1">
    <source>
        <dbReference type="EMBL" id="AHE40450.1"/>
    </source>
</evidence>
<keyword evidence="1" id="KW-0614">Plasmid</keyword>
<name>V9Z4Q5_9ACTN</name>
<sequence>MSVSQSSSRARTYALYTGAPRQLASNVVAALTPAGPLIPAPAEPAQLLLESEVFYQVLSCQRRFFEYPFGIRYVEPSADSLGLQLDSNASLDSLLSGLLPCRMPMGDGRDEIYGINGLRVHARTTHSVELRRLGQPTSLRLTGPSRRAFERAEAALVARVHENGGEACWLAGDTWTGYERRWEDDRQPLVYESIWRDAAWLPSGLLRRLGLLHTVATPQVVTGHESRLGEWWVLELDYDSDTALRRAELVQALTDPDHGLPLELRGHRDLSPGGSLGLVLLQALDRTATLQLRYDRFQYKITPERTEVFEAIQRRISKVTGNASLPSIPDGSATG</sequence>
<reference evidence="1" key="1">
    <citation type="submission" date="2013-09" db="EMBL/GenBank/DDBJ databases">
        <title>Complete nucleotide sequence of Streptomyces linear plasmid pFRL6.</title>
        <authorList>
            <person name="Chen Z."/>
            <person name="Fang P."/>
            <person name="Qin Z."/>
        </authorList>
    </citation>
    <scope>NUCLEOTIDE SEQUENCE</scope>
    <source>
        <plasmid evidence="1">pFRL6</plasmid>
    </source>
</reference>
<dbReference type="RefSeq" id="WP_024127686.1">
    <property type="nucleotide sequence ID" value="NC_023286.1"/>
</dbReference>
<organism evidence="1">
    <name type="scientific">Streptomyces sp. F12</name>
    <dbReference type="NCBI Taxonomy" id="1436084"/>
    <lineage>
        <taxon>Bacteria</taxon>
        <taxon>Bacillati</taxon>
        <taxon>Actinomycetota</taxon>
        <taxon>Actinomycetes</taxon>
        <taxon>Kitasatosporales</taxon>
        <taxon>Streptomycetaceae</taxon>
        <taxon>Streptomyces</taxon>
    </lineage>
</organism>